<protein>
    <submittedName>
        <fullName evidence="1">Putative reverse transcriptase domain-containing protein</fullName>
    </submittedName>
</protein>
<organism evidence="1">
    <name type="scientific">Tanacetum cinerariifolium</name>
    <name type="common">Dalmatian daisy</name>
    <name type="synonym">Chrysanthemum cinerariifolium</name>
    <dbReference type="NCBI Taxonomy" id="118510"/>
    <lineage>
        <taxon>Eukaryota</taxon>
        <taxon>Viridiplantae</taxon>
        <taxon>Streptophyta</taxon>
        <taxon>Embryophyta</taxon>
        <taxon>Tracheophyta</taxon>
        <taxon>Spermatophyta</taxon>
        <taxon>Magnoliopsida</taxon>
        <taxon>eudicotyledons</taxon>
        <taxon>Gunneridae</taxon>
        <taxon>Pentapetalae</taxon>
        <taxon>asterids</taxon>
        <taxon>campanulids</taxon>
        <taxon>Asterales</taxon>
        <taxon>Asteraceae</taxon>
        <taxon>Asteroideae</taxon>
        <taxon>Anthemideae</taxon>
        <taxon>Anthemidinae</taxon>
        <taxon>Tanacetum</taxon>
    </lineage>
</organism>
<keyword evidence="1" id="KW-0548">Nucleotidyltransferase</keyword>
<proteinExistence type="predicted"/>
<keyword evidence="1" id="KW-0695">RNA-directed DNA polymerase</keyword>
<dbReference type="AlphaFoldDB" id="A0A699K151"/>
<evidence type="ECO:0000313" key="1">
    <source>
        <dbReference type="EMBL" id="GFA68921.1"/>
    </source>
</evidence>
<sequence length="247" mass="28940">MLKGCYIFLAHVTTKETEDKSKKKRLEDVLIVRDFPEVFPEDLSGLLPTRQVEFQIDLILGVAPVARAPYRLAPSETVGPTEGAIRQRLYKAQFLVLRSFGLVCQEKGWIILNVHRLSRTEQANDHKSLQHILDQKELNMRKSRWLEFLSDYDCEIRYHPRKTKARKPENIKNEDVGGMPIENSKDPEKLKTKKLEPHEDIINKDSHKFIQIWLAHAVHEIREYCQCVHQTKWHNLEFIMTIMSSES</sequence>
<reference evidence="1" key="1">
    <citation type="journal article" date="2019" name="Sci. Rep.">
        <title>Draft genome of Tanacetum cinerariifolium, the natural source of mosquito coil.</title>
        <authorList>
            <person name="Yamashiro T."/>
            <person name="Shiraishi A."/>
            <person name="Satake H."/>
            <person name="Nakayama K."/>
        </authorList>
    </citation>
    <scope>NUCLEOTIDE SEQUENCE</scope>
</reference>
<accession>A0A699K151</accession>
<name>A0A699K151_TANCI</name>
<comment type="caution">
    <text evidence="1">The sequence shown here is derived from an EMBL/GenBank/DDBJ whole genome shotgun (WGS) entry which is preliminary data.</text>
</comment>
<dbReference type="GO" id="GO:0003964">
    <property type="term" value="F:RNA-directed DNA polymerase activity"/>
    <property type="evidence" value="ECO:0007669"/>
    <property type="project" value="UniProtKB-KW"/>
</dbReference>
<dbReference type="EMBL" id="BKCJ010469341">
    <property type="protein sequence ID" value="GFA68921.1"/>
    <property type="molecule type" value="Genomic_DNA"/>
</dbReference>
<feature type="non-terminal residue" evidence="1">
    <location>
        <position position="247"/>
    </location>
</feature>
<gene>
    <name evidence="1" type="ORF">Tci_640893</name>
</gene>
<keyword evidence="1" id="KW-0808">Transferase</keyword>